<keyword evidence="8" id="KW-1185">Reference proteome</keyword>
<keyword evidence="5" id="KW-0472">Membrane</keyword>
<evidence type="ECO:0000259" key="6">
    <source>
        <dbReference type="Pfam" id="PF10412"/>
    </source>
</evidence>
<gene>
    <name evidence="7" type="primary">traD_1</name>
    <name evidence="7" type="ORF">Cva_01423</name>
</gene>
<evidence type="ECO:0000256" key="1">
    <source>
        <dbReference type="ARBA" id="ARBA00004651"/>
    </source>
</evidence>
<dbReference type="SUPFAM" id="SSF52540">
    <property type="entry name" value="P-loop containing nucleoside triphosphate hydrolases"/>
    <property type="match status" value="1"/>
</dbReference>
<keyword evidence="4" id="KW-1133">Transmembrane helix</keyword>
<reference evidence="7 8" key="1">
    <citation type="submission" date="2015-03" db="EMBL/GenBank/DDBJ databases">
        <title>Caedibacter varicaedens, whole genome shotgun sequence.</title>
        <authorList>
            <person name="Suzuki H."/>
            <person name="Dapper A.L."/>
            <person name="Gibson A.K."/>
            <person name="Jackson C."/>
            <person name="Lee H."/>
            <person name="Pejaver V.R."/>
            <person name="Doak T."/>
            <person name="Lynch M."/>
        </authorList>
    </citation>
    <scope>NUCLEOTIDE SEQUENCE [LARGE SCALE GENOMIC DNA]</scope>
</reference>
<evidence type="ECO:0000256" key="5">
    <source>
        <dbReference type="ARBA" id="ARBA00023136"/>
    </source>
</evidence>
<dbReference type="Gene3D" id="3.40.50.300">
    <property type="entry name" value="P-loop containing nucleotide triphosphate hydrolases"/>
    <property type="match status" value="1"/>
</dbReference>
<dbReference type="STRING" id="1629334.Cva_01423"/>
<dbReference type="EMBL" id="BBVC01000087">
    <property type="protein sequence ID" value="GAO98755.1"/>
    <property type="molecule type" value="Genomic_DNA"/>
</dbReference>
<dbReference type="InterPro" id="IPR019476">
    <property type="entry name" value="T4SS_TraD_DNA-bd"/>
</dbReference>
<comment type="caution">
    <text evidence="7">The sequence shown here is derived from an EMBL/GenBank/DDBJ whole genome shotgun (WGS) entry which is preliminary data.</text>
</comment>
<comment type="subcellular location">
    <subcellularLocation>
        <location evidence="1">Cell membrane</location>
        <topology evidence="1">Multi-pass membrane protein</topology>
    </subcellularLocation>
</comment>
<dbReference type="PANTHER" id="PTHR37937:SF1">
    <property type="entry name" value="CONJUGATIVE TRANSFER: DNA TRANSPORT"/>
    <property type="match status" value="1"/>
</dbReference>
<evidence type="ECO:0000256" key="4">
    <source>
        <dbReference type="ARBA" id="ARBA00022989"/>
    </source>
</evidence>
<dbReference type="PANTHER" id="PTHR37937">
    <property type="entry name" value="CONJUGATIVE TRANSFER: DNA TRANSPORT"/>
    <property type="match status" value="1"/>
</dbReference>
<feature type="domain" description="Type IV secretion system coupling protein TraD DNA-binding" evidence="6">
    <location>
        <begin position="18"/>
        <end position="257"/>
    </location>
</feature>
<dbReference type="CDD" id="cd01127">
    <property type="entry name" value="TrwB_TraG_TraD_VirD4"/>
    <property type="match status" value="1"/>
</dbReference>
<keyword evidence="3" id="KW-0812">Transmembrane</keyword>
<proteinExistence type="predicted"/>
<dbReference type="InterPro" id="IPR027417">
    <property type="entry name" value="P-loop_NTPase"/>
</dbReference>
<evidence type="ECO:0000256" key="3">
    <source>
        <dbReference type="ARBA" id="ARBA00022692"/>
    </source>
</evidence>
<dbReference type="AlphaFoldDB" id="A0A0K8MDY6"/>
<evidence type="ECO:0000313" key="7">
    <source>
        <dbReference type="EMBL" id="GAO98755.1"/>
    </source>
</evidence>
<keyword evidence="2" id="KW-1003">Cell membrane</keyword>
<name>A0A0K8MDY6_9PROT</name>
<dbReference type="Proteomes" id="UP000036771">
    <property type="component" value="Unassembled WGS sequence"/>
</dbReference>
<protein>
    <submittedName>
        <fullName evidence="7">Coupling protein TraD</fullName>
    </submittedName>
</protein>
<accession>A0A0K8MDY6</accession>
<organism evidence="7 8">
    <name type="scientific">Caedimonas varicaedens</name>
    <dbReference type="NCBI Taxonomy" id="1629334"/>
    <lineage>
        <taxon>Bacteria</taxon>
        <taxon>Pseudomonadati</taxon>
        <taxon>Pseudomonadota</taxon>
        <taxon>Alphaproteobacteria</taxon>
        <taxon>Holosporales</taxon>
        <taxon>Caedimonadaceae</taxon>
        <taxon>Caedimonas</taxon>
    </lineage>
</organism>
<sequence length="276" mass="30818">MQDILNWCCWEPLGETTARFYDHSPVAALMRPQAEKTAAGVRMQTGHSIAAFEYLLPTSSPFSVTRWVKDRKESDQWLFLMAKPTQRSTLAPLLASLFGFSFMGLEKAGEDFDNRLWMVADEVGGWDFPVASLKRLVTEGAKYGACCVLGFQNKSQIDHLYHHSGTKTLLSNCSTKVIFRSQDHETAKDLSLTLGEQDILSSTENFSIGSHHMRDGVNLSSHQRTQATISATDIMSLEKLEAYVLLSGNYPTTKVRFVLPEKKSENPSDDQPFGLA</sequence>
<dbReference type="Pfam" id="PF10412">
    <property type="entry name" value="TrwB_AAD_bind"/>
    <property type="match status" value="1"/>
</dbReference>
<evidence type="ECO:0000256" key="2">
    <source>
        <dbReference type="ARBA" id="ARBA00022475"/>
    </source>
</evidence>
<dbReference type="InterPro" id="IPR051539">
    <property type="entry name" value="T4SS-coupling_protein"/>
</dbReference>
<evidence type="ECO:0000313" key="8">
    <source>
        <dbReference type="Proteomes" id="UP000036771"/>
    </source>
</evidence>
<dbReference type="GO" id="GO:0005886">
    <property type="term" value="C:plasma membrane"/>
    <property type="evidence" value="ECO:0007669"/>
    <property type="project" value="UniProtKB-SubCell"/>
</dbReference>